<keyword evidence="3" id="KW-0813">Transport</keyword>
<evidence type="ECO:0000313" key="10">
    <source>
        <dbReference type="Proteomes" id="UP000587527"/>
    </source>
</evidence>
<dbReference type="InterPro" id="IPR011606">
    <property type="entry name" value="Brnchd-chn_aa_trnsp_permease"/>
</dbReference>
<feature type="transmembrane region" description="Helical" evidence="8">
    <location>
        <begin position="185"/>
        <end position="215"/>
    </location>
</feature>
<evidence type="ECO:0000256" key="3">
    <source>
        <dbReference type="ARBA" id="ARBA00022448"/>
    </source>
</evidence>
<proteinExistence type="inferred from homology"/>
<gene>
    <name evidence="9" type="ORF">F4553_002867</name>
</gene>
<feature type="transmembrane region" description="Helical" evidence="8">
    <location>
        <begin position="40"/>
        <end position="73"/>
    </location>
</feature>
<dbReference type="EMBL" id="JACHMN010000002">
    <property type="protein sequence ID" value="MBB5869488.1"/>
    <property type="molecule type" value="Genomic_DNA"/>
</dbReference>
<comment type="similarity">
    <text evidence="2">Belongs to the AzlC family.</text>
</comment>
<comment type="subcellular location">
    <subcellularLocation>
        <location evidence="1">Cell membrane</location>
        <topology evidence="1">Multi-pass membrane protein</topology>
    </subcellularLocation>
</comment>
<evidence type="ECO:0000256" key="6">
    <source>
        <dbReference type="ARBA" id="ARBA00022989"/>
    </source>
</evidence>
<evidence type="ECO:0000256" key="8">
    <source>
        <dbReference type="SAM" id="Phobius"/>
    </source>
</evidence>
<dbReference type="Pfam" id="PF03591">
    <property type="entry name" value="AzlC"/>
    <property type="match status" value="1"/>
</dbReference>
<feature type="transmembrane region" description="Helical" evidence="8">
    <location>
        <begin position="12"/>
        <end position="34"/>
    </location>
</feature>
<dbReference type="RefSeq" id="WP_312875206.1">
    <property type="nucleotide sequence ID" value="NZ_JACHMN010000002.1"/>
</dbReference>
<dbReference type="PANTHER" id="PTHR34979:SF1">
    <property type="entry name" value="INNER MEMBRANE PROTEIN YGAZ"/>
    <property type="match status" value="1"/>
</dbReference>
<evidence type="ECO:0000256" key="4">
    <source>
        <dbReference type="ARBA" id="ARBA00022475"/>
    </source>
</evidence>
<dbReference type="Proteomes" id="UP000587527">
    <property type="component" value="Unassembled WGS sequence"/>
</dbReference>
<dbReference type="GO" id="GO:0005886">
    <property type="term" value="C:plasma membrane"/>
    <property type="evidence" value="ECO:0007669"/>
    <property type="project" value="UniProtKB-SubCell"/>
</dbReference>
<feature type="transmembrane region" description="Helical" evidence="8">
    <location>
        <begin position="124"/>
        <end position="149"/>
    </location>
</feature>
<name>A0A841BQ40_9ACTN</name>
<comment type="caution">
    <text evidence="9">The sequence shown here is derived from an EMBL/GenBank/DDBJ whole genome shotgun (WGS) entry which is preliminary data.</text>
</comment>
<evidence type="ECO:0000256" key="2">
    <source>
        <dbReference type="ARBA" id="ARBA00010735"/>
    </source>
</evidence>
<keyword evidence="7 8" id="KW-0472">Membrane</keyword>
<evidence type="ECO:0000256" key="7">
    <source>
        <dbReference type="ARBA" id="ARBA00023136"/>
    </source>
</evidence>
<protein>
    <submittedName>
        <fullName evidence="9">4-azaleucine resistance transporter AzlC</fullName>
    </submittedName>
</protein>
<dbReference type="PANTHER" id="PTHR34979">
    <property type="entry name" value="INNER MEMBRANE PROTEIN YGAZ"/>
    <property type="match status" value="1"/>
</dbReference>
<evidence type="ECO:0000256" key="5">
    <source>
        <dbReference type="ARBA" id="ARBA00022692"/>
    </source>
</evidence>
<evidence type="ECO:0000313" key="9">
    <source>
        <dbReference type="EMBL" id="MBB5869488.1"/>
    </source>
</evidence>
<keyword evidence="5 8" id="KW-0812">Transmembrane</keyword>
<reference evidence="9 10" key="1">
    <citation type="submission" date="2020-08" db="EMBL/GenBank/DDBJ databases">
        <title>Sequencing the genomes of 1000 actinobacteria strains.</title>
        <authorList>
            <person name="Klenk H.-P."/>
        </authorList>
    </citation>
    <scope>NUCLEOTIDE SEQUENCE [LARGE SCALE GENOMIC DNA]</scope>
    <source>
        <strain evidence="9 10">DSM 45362</strain>
    </source>
</reference>
<accession>A0A841BQ40</accession>
<dbReference type="AlphaFoldDB" id="A0A841BQ40"/>
<sequence length="221" mass="22063">MITDRALVRDALAIGAAAGVIGLSYGAIAVANGLEPWVPIAMSLIVFAGGSQFLAAGLLGVGNPIAAVVGGILINSRHFPFGLAIGGYIGDSLPSKLLGSHILIDESTAFTMAEPDPGRKRRSFWLVGGTLFVLWNLGTVVGVLIGNAVGDPETFGLDAAFPAGLLALLLPSLRDSAARVAAGAGAVIAVATTPLLPAGLPVLLSLVGLAAALMIKPGGTP</sequence>
<keyword evidence="10" id="KW-1185">Reference proteome</keyword>
<organism evidence="9 10">
    <name type="scientific">Allocatelliglobosispora scoriae</name>
    <dbReference type="NCBI Taxonomy" id="643052"/>
    <lineage>
        <taxon>Bacteria</taxon>
        <taxon>Bacillati</taxon>
        <taxon>Actinomycetota</taxon>
        <taxon>Actinomycetes</taxon>
        <taxon>Micromonosporales</taxon>
        <taxon>Micromonosporaceae</taxon>
        <taxon>Allocatelliglobosispora</taxon>
    </lineage>
</organism>
<keyword evidence="4" id="KW-1003">Cell membrane</keyword>
<dbReference type="GO" id="GO:1903785">
    <property type="term" value="P:L-valine transmembrane transport"/>
    <property type="evidence" value="ECO:0007669"/>
    <property type="project" value="TreeGrafter"/>
</dbReference>
<feature type="transmembrane region" description="Helical" evidence="8">
    <location>
        <begin position="155"/>
        <end position="173"/>
    </location>
</feature>
<evidence type="ECO:0000256" key="1">
    <source>
        <dbReference type="ARBA" id="ARBA00004651"/>
    </source>
</evidence>
<keyword evidence="6 8" id="KW-1133">Transmembrane helix</keyword>